<evidence type="ECO:0000313" key="5">
    <source>
        <dbReference type="EMBL" id="MPM15505.1"/>
    </source>
</evidence>
<keyword evidence="4 5" id="KW-0808">Transferase</keyword>
<evidence type="ECO:0000256" key="2">
    <source>
        <dbReference type="ARBA" id="ARBA00008676"/>
    </source>
</evidence>
<dbReference type="GO" id="GO:0015940">
    <property type="term" value="P:pantothenate biosynthetic process"/>
    <property type="evidence" value="ECO:0007669"/>
    <property type="project" value="InterPro"/>
</dbReference>
<evidence type="ECO:0000256" key="4">
    <source>
        <dbReference type="ARBA" id="ARBA00022679"/>
    </source>
</evidence>
<comment type="caution">
    <text evidence="5">The sequence shown here is derived from an EMBL/GenBank/DDBJ whole genome shotgun (WGS) entry which is preliminary data.</text>
</comment>
<dbReference type="FunFam" id="3.20.20.60:FF:000003">
    <property type="entry name" value="3-methyl-2-oxobutanoate hydroxymethyltransferase"/>
    <property type="match status" value="1"/>
</dbReference>
<dbReference type="PANTHER" id="PTHR20881:SF0">
    <property type="entry name" value="3-METHYL-2-OXOBUTANOATE HYDROXYMETHYLTRANSFERASE"/>
    <property type="match status" value="1"/>
</dbReference>
<dbReference type="AlphaFoldDB" id="A0A644XGZ9"/>
<dbReference type="EMBL" id="VSSQ01002454">
    <property type="protein sequence ID" value="MPM15505.1"/>
    <property type="molecule type" value="Genomic_DNA"/>
</dbReference>
<gene>
    <name evidence="5" type="primary">panB_17</name>
    <name evidence="5" type="ORF">SDC9_61876</name>
</gene>
<reference evidence="5" key="1">
    <citation type="submission" date="2019-08" db="EMBL/GenBank/DDBJ databases">
        <authorList>
            <person name="Kucharzyk K."/>
            <person name="Murdoch R.W."/>
            <person name="Higgins S."/>
            <person name="Loffler F."/>
        </authorList>
    </citation>
    <scope>NUCLEOTIDE SEQUENCE</scope>
</reference>
<dbReference type="NCBIfam" id="TIGR00222">
    <property type="entry name" value="panB"/>
    <property type="match status" value="1"/>
</dbReference>
<protein>
    <recommendedName>
        <fullName evidence="3">3-methyl-2-oxobutanoate hydroxymethyltransferase</fullName>
        <ecNumber evidence="3">2.1.2.11</ecNumber>
    </recommendedName>
</protein>
<proteinExistence type="inferred from homology"/>
<dbReference type="EC" id="2.1.2.11" evidence="3"/>
<dbReference type="PANTHER" id="PTHR20881">
    <property type="entry name" value="3-METHYL-2-OXOBUTANOATE HYDROXYMETHYLTRANSFERASE"/>
    <property type="match status" value="1"/>
</dbReference>
<keyword evidence="5" id="KW-0489">Methyltransferase</keyword>
<name>A0A644XGZ9_9ZZZZ</name>
<evidence type="ECO:0000256" key="1">
    <source>
        <dbReference type="ARBA" id="ARBA00005033"/>
    </source>
</evidence>
<dbReference type="InterPro" id="IPR040442">
    <property type="entry name" value="Pyrv_kinase-like_dom_sf"/>
</dbReference>
<organism evidence="5">
    <name type="scientific">bioreactor metagenome</name>
    <dbReference type="NCBI Taxonomy" id="1076179"/>
    <lineage>
        <taxon>unclassified sequences</taxon>
        <taxon>metagenomes</taxon>
        <taxon>ecological metagenomes</taxon>
    </lineage>
</organism>
<dbReference type="InterPro" id="IPR015813">
    <property type="entry name" value="Pyrv/PenolPyrv_kinase-like_dom"/>
</dbReference>
<sequence length="275" mass="29265">MAKVTTLHLQEMKRKKEKISMVTAYDYSQAVLVERAGIEAILVGDSLSMTMLGNPGTVNLTTDEMIHHIRPVVKGAPTPLVVGDMVFGSYNESIPQAVASANRLMKEGGCEAVKLEGGRPDVVKAIVEAGIPVQGHLGLTPQTASMLGGFKVQGKGFDAAKRILDEAKAIEDAGAFSIVVECVPETLGQAISEALAIPVIGIGAGRFCDGQVLVFHDMLGLFSQFLPKFVKQYAQIGDEIVGALGRFKNEVRDGGFPEEKHTFGGLSAEEIKKLG</sequence>
<dbReference type="HAMAP" id="MF_00156">
    <property type="entry name" value="PanB"/>
    <property type="match status" value="1"/>
</dbReference>
<dbReference type="Gene3D" id="3.20.20.60">
    <property type="entry name" value="Phosphoenolpyruvate-binding domains"/>
    <property type="match status" value="1"/>
</dbReference>
<dbReference type="NCBIfam" id="NF001452">
    <property type="entry name" value="PRK00311.1"/>
    <property type="match status" value="1"/>
</dbReference>
<dbReference type="Pfam" id="PF02548">
    <property type="entry name" value="Pantoate_transf"/>
    <property type="match status" value="1"/>
</dbReference>
<dbReference type="GO" id="GO:0000287">
    <property type="term" value="F:magnesium ion binding"/>
    <property type="evidence" value="ECO:0007669"/>
    <property type="project" value="TreeGrafter"/>
</dbReference>
<dbReference type="GO" id="GO:0003864">
    <property type="term" value="F:3-methyl-2-oxobutanoate hydroxymethyltransferase activity"/>
    <property type="evidence" value="ECO:0007669"/>
    <property type="project" value="UniProtKB-EC"/>
</dbReference>
<dbReference type="SUPFAM" id="SSF51621">
    <property type="entry name" value="Phosphoenolpyruvate/pyruvate domain"/>
    <property type="match status" value="1"/>
</dbReference>
<dbReference type="GO" id="GO:0032259">
    <property type="term" value="P:methylation"/>
    <property type="evidence" value="ECO:0007669"/>
    <property type="project" value="UniProtKB-KW"/>
</dbReference>
<dbReference type="InterPro" id="IPR003700">
    <property type="entry name" value="Pantoate_hydroxy_MeTrfase"/>
</dbReference>
<dbReference type="GO" id="GO:0008168">
    <property type="term" value="F:methyltransferase activity"/>
    <property type="evidence" value="ECO:0007669"/>
    <property type="project" value="UniProtKB-KW"/>
</dbReference>
<comment type="pathway">
    <text evidence="1">Cofactor biosynthesis; (R)-pantothenate biosynthesis; (R)-pantoate from 3-methyl-2-oxobutanoate: step 1/2.</text>
</comment>
<comment type="similarity">
    <text evidence="2">Belongs to the PanB family.</text>
</comment>
<accession>A0A644XGZ9</accession>
<dbReference type="CDD" id="cd06557">
    <property type="entry name" value="KPHMT-like"/>
    <property type="match status" value="1"/>
</dbReference>
<dbReference type="PIRSF" id="PIRSF000388">
    <property type="entry name" value="Pantoate_hydroxy_MeTrfase"/>
    <property type="match status" value="1"/>
</dbReference>
<evidence type="ECO:0000256" key="3">
    <source>
        <dbReference type="ARBA" id="ARBA00012618"/>
    </source>
</evidence>